<dbReference type="InterPro" id="IPR027417">
    <property type="entry name" value="P-loop_NTPase"/>
</dbReference>
<dbReference type="RefSeq" id="WP_016208526.1">
    <property type="nucleotide sequence ID" value="NZ_ASRV01000194.1"/>
</dbReference>
<protein>
    <submittedName>
        <fullName evidence="3">Terminase</fullName>
    </submittedName>
</protein>
<feature type="domain" description="Terminase large subunit-like endonuclease" evidence="2">
    <location>
        <begin position="274"/>
        <end position="546"/>
    </location>
</feature>
<evidence type="ECO:0000259" key="2">
    <source>
        <dbReference type="Pfam" id="PF20441"/>
    </source>
</evidence>
<organism evidence="3 4">
    <name type="scientific">Clostridium sartagoforme AAU1</name>
    <dbReference type="NCBI Taxonomy" id="1202534"/>
    <lineage>
        <taxon>Bacteria</taxon>
        <taxon>Bacillati</taxon>
        <taxon>Bacillota</taxon>
        <taxon>Clostridia</taxon>
        <taxon>Eubacteriales</taxon>
        <taxon>Clostridiaceae</taxon>
        <taxon>Clostridium</taxon>
    </lineage>
</organism>
<gene>
    <name evidence="3" type="ORF">A500_16410</name>
</gene>
<name>R9C044_9CLOT</name>
<dbReference type="Gene3D" id="3.40.50.300">
    <property type="entry name" value="P-loop containing nucleotide triphosphate hydrolases"/>
    <property type="match status" value="1"/>
</dbReference>
<accession>R9C044</accession>
<dbReference type="Pfam" id="PF03354">
    <property type="entry name" value="TerL_ATPase"/>
    <property type="match status" value="1"/>
</dbReference>
<dbReference type="EMBL" id="ASRV01000194">
    <property type="protein sequence ID" value="EOR20591.1"/>
    <property type="molecule type" value="Genomic_DNA"/>
</dbReference>
<dbReference type="Proteomes" id="UP000013988">
    <property type="component" value="Unassembled WGS sequence"/>
</dbReference>
<dbReference type="InterPro" id="IPR046462">
    <property type="entry name" value="TerL_nuclease"/>
</dbReference>
<feature type="domain" description="Terminase large subunit-like ATPase" evidence="1">
    <location>
        <begin position="82"/>
        <end position="258"/>
    </location>
</feature>
<dbReference type="AlphaFoldDB" id="R9C044"/>
<comment type="caution">
    <text evidence="3">The sequence shown here is derived from an EMBL/GenBank/DDBJ whole genome shotgun (WGS) entry which is preliminary data.</text>
</comment>
<reference evidence="3 4" key="1">
    <citation type="submission" date="2013-03" db="EMBL/GenBank/DDBJ databases">
        <title>Whole genome shotgun sequencing of Clostridium sartagoforme AAU1.</title>
        <authorList>
            <person name="Joshi C.G."/>
            <person name="Duggirala S.M."/>
            <person name="Nathani N.M."/>
            <person name="Bhatt V.D."/>
            <person name="Patel A.K."/>
            <person name="Pandya P.R."/>
            <person name="KaPatel J.A."/>
        </authorList>
    </citation>
    <scope>NUCLEOTIDE SEQUENCE [LARGE SCALE GENOMIC DNA]</scope>
    <source>
        <strain evidence="3 4">AAU1</strain>
    </source>
</reference>
<dbReference type="PANTHER" id="PTHR41287:SF1">
    <property type="entry name" value="PROTEIN YMFN"/>
    <property type="match status" value="1"/>
</dbReference>
<evidence type="ECO:0000313" key="4">
    <source>
        <dbReference type="Proteomes" id="UP000013988"/>
    </source>
</evidence>
<dbReference type="PANTHER" id="PTHR41287">
    <property type="match status" value="1"/>
</dbReference>
<evidence type="ECO:0000259" key="1">
    <source>
        <dbReference type="Pfam" id="PF03354"/>
    </source>
</evidence>
<dbReference type="InterPro" id="IPR046461">
    <property type="entry name" value="TerL_ATPase"/>
</dbReference>
<keyword evidence="4" id="KW-1185">Reference proteome</keyword>
<dbReference type="InterPro" id="IPR005021">
    <property type="entry name" value="Terminase_largesu-like"/>
</dbReference>
<dbReference type="Pfam" id="PF20441">
    <property type="entry name" value="TerL_nuclease"/>
    <property type="match status" value="1"/>
</dbReference>
<evidence type="ECO:0000313" key="3">
    <source>
        <dbReference type="EMBL" id="EOR20591.1"/>
    </source>
</evidence>
<dbReference type="PATRIC" id="fig|1202534.3.peg.3257"/>
<dbReference type="OrthoDB" id="9760250at2"/>
<sequence>MILLDRAVKYATDVVEGREITTWEVKKQCAIFIQDYYKRQYEDEFEFYLDVNELLKINNLLKLMNFATGYLAKNEVLEHLAPFQCFFIANIFGWRYKSNKYKFRYNDVTLFIARKNGKTALIGLVFILLLLTEQQYSEFYSICLTKELAAEIKKIMEQIINASPLIKKHFNISTTKTGRITCKLTNSYFEPRVAEAGKNNSVRPSAFVSDEHGNFSESSNFNAMKSGQKNVINPLVFRTTTAYAINNSIMEEDLDYIRKVYSSGIDNERMFALIYYADKENIWNDIGLYQANPLRLEENYQIMREDRDKALVQDNLKEEFITKTTNVFMQENSEEKYINFEAWRKCNVNNEELEEKEVINLEGKEVVVGVDLSLTTDLTAISIMYKVDDKYYLTSHGFLPEDTLTERREKIDYRSFQEKGYCTITPGAIVNYTIVEEHIRNIEIKYKCKIKCIVSDPYNAVQMMESLAKDYEVILLEQTYRNLSPAIKQFRDDVYSGKVFYENNKLLDWCMSNTTTIKGRTTGDILLAKENKNKTRIDLVVASIFCYKELYLQGNTIDVNKTTENYLKMMGWM</sequence>
<proteinExistence type="predicted"/>
<dbReference type="GO" id="GO:0004519">
    <property type="term" value="F:endonuclease activity"/>
    <property type="evidence" value="ECO:0007669"/>
    <property type="project" value="InterPro"/>
</dbReference>